<sequence>MCLIGGPLIRRNDVVTFGTSFLALLRLLNFPDTSLDHHMRHAWSFTLFALLTVGLNAEPYVCNMRGPRIRYPWSLLTPAQQALYLNAVADAMTQGYHQRFVEIHTESSSVNEAHGCMFIYWHRKFLLGYENMLRSLKPDYACLTIPYWDYATLSSQYVAQSCKNMYQCATDLINSFGGNVGKTALKSWQPINGNAVAGISCVRGFPLNNFCESTSAFDAGTCMHCVPRNNFLFSPVPPEINIVQVFSQVLGGSSTTDGKTLAEMSQEVQLGCHNSVHSALSGAMAHLEAPADPLFLLHHGTIDLMHTIYFKCNVADASTTRGHVPVMTDLQKSNVTDERIWTSCARLNGTTIRPTDPVRMVVGQRGSSYDSNYVLDVASPLYTFFQDLPVPYYQYADADDLGDFSYNYIYTGMLADMLTQCKNFIAPKTTAGTSPTAFLKQAADNPSYVDRCVDRPKLACEKKQASFLDYMSMKASQLGWTQNKLIAQVEAMVCVHHDECLGGVADYSDAFKASFHPKGPPRCKVIVDRLKAKHMFINLPNWRAVLSTYFPCSGTSL</sequence>
<dbReference type="OrthoDB" id="6132182at2759"/>
<dbReference type="AlphaFoldDB" id="A0A485LBT7"/>
<feature type="domain" description="Tyrosinase copper-binding" evidence="3">
    <location>
        <begin position="292"/>
        <end position="303"/>
    </location>
</feature>
<evidence type="ECO:0000313" key="6">
    <source>
        <dbReference type="Proteomes" id="UP000332933"/>
    </source>
</evidence>
<name>A0A485LBT7_9STRA</name>
<reference evidence="5 6" key="1">
    <citation type="submission" date="2019-03" db="EMBL/GenBank/DDBJ databases">
        <authorList>
            <person name="Gaulin E."/>
            <person name="Dumas B."/>
        </authorList>
    </citation>
    <scope>NUCLEOTIDE SEQUENCE [LARGE SCALE GENOMIC DNA]</scope>
    <source>
        <strain evidence="5">CBS 568.67</strain>
    </source>
</reference>
<dbReference type="PANTHER" id="PTHR11474">
    <property type="entry name" value="TYROSINASE FAMILY MEMBER"/>
    <property type="match status" value="1"/>
</dbReference>
<dbReference type="PROSITE" id="PS00498">
    <property type="entry name" value="TYROSINASE_2"/>
    <property type="match status" value="1"/>
</dbReference>
<dbReference type="EMBL" id="VJMH01006410">
    <property type="protein sequence ID" value="KAF0689813.1"/>
    <property type="molecule type" value="Genomic_DNA"/>
</dbReference>
<dbReference type="Gene3D" id="1.10.1280.10">
    <property type="entry name" value="Di-copper center containing domain from catechol oxidase"/>
    <property type="match status" value="1"/>
</dbReference>
<keyword evidence="1" id="KW-0479">Metal-binding</keyword>
<dbReference type="InterPro" id="IPR002227">
    <property type="entry name" value="Tyrosinase_Cu-bd"/>
</dbReference>
<dbReference type="SUPFAM" id="SSF48056">
    <property type="entry name" value="Di-copper centre-containing domain"/>
    <property type="match status" value="1"/>
</dbReference>
<evidence type="ECO:0000256" key="2">
    <source>
        <dbReference type="ARBA" id="ARBA00023008"/>
    </source>
</evidence>
<keyword evidence="6" id="KW-1185">Reference proteome</keyword>
<dbReference type="EMBL" id="CAADRA010006431">
    <property type="protein sequence ID" value="VFT95505.1"/>
    <property type="molecule type" value="Genomic_DNA"/>
</dbReference>
<dbReference type="InterPro" id="IPR050316">
    <property type="entry name" value="Tyrosinase/Hemocyanin"/>
</dbReference>
<dbReference type="PANTHER" id="PTHR11474:SF126">
    <property type="entry name" value="TYROSINASE-LIKE PROTEIN TYR-1-RELATED"/>
    <property type="match status" value="1"/>
</dbReference>
<reference evidence="4" key="2">
    <citation type="submission" date="2019-06" db="EMBL/GenBank/DDBJ databases">
        <title>Genomics analysis of Aphanomyces spp. identifies a new class of oomycete effector associated with host adaptation.</title>
        <authorList>
            <person name="Gaulin E."/>
        </authorList>
    </citation>
    <scope>NUCLEOTIDE SEQUENCE</scope>
    <source>
        <strain evidence="4">CBS 578.67</strain>
    </source>
</reference>
<evidence type="ECO:0000259" key="3">
    <source>
        <dbReference type="PROSITE" id="PS00498"/>
    </source>
</evidence>
<protein>
    <submittedName>
        <fullName evidence="5">Aste57867_18771 protein</fullName>
    </submittedName>
</protein>
<dbReference type="InterPro" id="IPR008922">
    <property type="entry name" value="Di-copper_centre_dom_sf"/>
</dbReference>
<dbReference type="GO" id="GO:0016491">
    <property type="term" value="F:oxidoreductase activity"/>
    <property type="evidence" value="ECO:0007669"/>
    <property type="project" value="InterPro"/>
</dbReference>
<dbReference type="GO" id="GO:0046872">
    <property type="term" value="F:metal ion binding"/>
    <property type="evidence" value="ECO:0007669"/>
    <property type="project" value="UniProtKB-KW"/>
</dbReference>
<accession>A0A485LBT7</accession>
<gene>
    <name evidence="5" type="primary">Aste57867_18771</name>
    <name evidence="4" type="ORF">As57867_018707</name>
    <name evidence="5" type="ORF">ASTE57867_18771</name>
</gene>
<evidence type="ECO:0000313" key="4">
    <source>
        <dbReference type="EMBL" id="KAF0689813.1"/>
    </source>
</evidence>
<evidence type="ECO:0000256" key="1">
    <source>
        <dbReference type="ARBA" id="ARBA00022723"/>
    </source>
</evidence>
<organism evidence="5 6">
    <name type="scientific">Aphanomyces stellatus</name>
    <dbReference type="NCBI Taxonomy" id="120398"/>
    <lineage>
        <taxon>Eukaryota</taxon>
        <taxon>Sar</taxon>
        <taxon>Stramenopiles</taxon>
        <taxon>Oomycota</taxon>
        <taxon>Saprolegniomycetes</taxon>
        <taxon>Saprolegniales</taxon>
        <taxon>Verrucalvaceae</taxon>
        <taxon>Aphanomyces</taxon>
    </lineage>
</organism>
<dbReference type="PRINTS" id="PR00092">
    <property type="entry name" value="TYROSINASE"/>
</dbReference>
<dbReference type="Proteomes" id="UP000332933">
    <property type="component" value="Unassembled WGS sequence"/>
</dbReference>
<evidence type="ECO:0000313" key="5">
    <source>
        <dbReference type="EMBL" id="VFT95505.1"/>
    </source>
</evidence>
<dbReference type="Pfam" id="PF00264">
    <property type="entry name" value="Tyrosinase"/>
    <property type="match status" value="1"/>
</dbReference>
<keyword evidence="2" id="KW-0186">Copper</keyword>
<proteinExistence type="predicted"/>